<dbReference type="SUPFAM" id="SSF101967">
    <property type="entry name" value="Adhesin YadA, collagen-binding domain"/>
    <property type="match status" value="1"/>
</dbReference>
<accession>A0A1G6ZAM4</accession>
<dbReference type="Proteomes" id="UP000198517">
    <property type="component" value="Unassembled WGS sequence"/>
</dbReference>
<protein>
    <submittedName>
        <fullName evidence="2">Uncharacterized protein</fullName>
    </submittedName>
</protein>
<evidence type="ECO:0000313" key="2">
    <source>
        <dbReference type="EMBL" id="SDD99512.1"/>
    </source>
</evidence>
<feature type="chain" id="PRO_5011455052" evidence="1">
    <location>
        <begin position="21"/>
        <end position="365"/>
    </location>
</feature>
<gene>
    <name evidence="2" type="ORF">SAMN05421544_10217</name>
</gene>
<dbReference type="Gene3D" id="2.150.10.10">
    <property type="entry name" value="Serralysin-like metalloprotease, C-terminal"/>
    <property type="match status" value="1"/>
</dbReference>
<evidence type="ECO:0000313" key="3">
    <source>
        <dbReference type="Proteomes" id="UP000198517"/>
    </source>
</evidence>
<organism evidence="2 3">
    <name type="scientific">Riemerella columbipharyngis</name>
    <dbReference type="NCBI Taxonomy" id="1071918"/>
    <lineage>
        <taxon>Bacteria</taxon>
        <taxon>Pseudomonadati</taxon>
        <taxon>Bacteroidota</taxon>
        <taxon>Flavobacteriia</taxon>
        <taxon>Flavobacteriales</taxon>
        <taxon>Weeksellaceae</taxon>
        <taxon>Riemerella</taxon>
    </lineage>
</organism>
<sequence>MKQKILILGSVIFATLVLKAQVGINTETPRATLDINVSSKTDSNEGIIIPELSRTRLAQINPNNLTKNTIVFANTTGNGDLTTQEVRRDGLFYYNGAIWQPLNYNYFIKQGQGYVVDGLNDDLTLTNRYKGNKIIGYNAIDFSDGSGGAFGNYSFIQGANNKITENGYYSSAFGESNTINSSYSGAFGENNTINTIYGHSFVAGSDNTLNGGYSFAFGKDLTTQSPLEFVIGVNNEKVEEGEYLTSGTLGANRAFVIGNGTKARKQNALTVWYEGYWKFNLINPQGTIDAYRNQWNLNFIPKKGMNAQDLSGKINTYDGEKWRKYIPVIFSNTQPSNENLEAGDLWFDTSVKKYKVWNGSEWTSM</sequence>
<dbReference type="RefSeq" id="WP_092735764.1">
    <property type="nucleotide sequence ID" value="NZ_FNAS01000002.1"/>
</dbReference>
<keyword evidence="3" id="KW-1185">Reference proteome</keyword>
<feature type="signal peptide" evidence="1">
    <location>
        <begin position="1"/>
        <end position="20"/>
    </location>
</feature>
<evidence type="ECO:0000256" key="1">
    <source>
        <dbReference type="SAM" id="SignalP"/>
    </source>
</evidence>
<dbReference type="STRING" id="1071918.SAMN05421544_10217"/>
<dbReference type="InterPro" id="IPR011049">
    <property type="entry name" value="Serralysin-like_metalloprot_C"/>
</dbReference>
<keyword evidence="1" id="KW-0732">Signal</keyword>
<name>A0A1G6ZAM4_9FLAO</name>
<dbReference type="OrthoDB" id="1255557at2"/>
<proteinExistence type="predicted"/>
<reference evidence="2 3" key="1">
    <citation type="submission" date="2016-10" db="EMBL/GenBank/DDBJ databases">
        <authorList>
            <person name="de Groot N.N."/>
        </authorList>
    </citation>
    <scope>NUCLEOTIDE SEQUENCE [LARGE SCALE GENOMIC DNA]</scope>
    <source>
        <strain evidence="2 3">DSM 24015</strain>
    </source>
</reference>
<dbReference type="AlphaFoldDB" id="A0A1G6ZAM4"/>
<dbReference type="EMBL" id="FNAS01000002">
    <property type="protein sequence ID" value="SDD99512.1"/>
    <property type="molecule type" value="Genomic_DNA"/>
</dbReference>